<keyword evidence="2" id="KW-1185">Reference proteome</keyword>
<evidence type="ECO:0000313" key="1">
    <source>
        <dbReference type="EMBL" id="KAK8563644.1"/>
    </source>
</evidence>
<reference evidence="1 2" key="1">
    <citation type="journal article" date="2024" name="G3 (Bethesda)">
        <title>Genome assembly of Hibiscus sabdariffa L. provides insights into metabolisms of medicinal natural products.</title>
        <authorList>
            <person name="Kim T."/>
        </authorList>
    </citation>
    <scope>NUCLEOTIDE SEQUENCE [LARGE SCALE GENOMIC DNA]</scope>
    <source>
        <strain evidence="1">TK-2024</strain>
        <tissue evidence="1">Old leaves</tissue>
    </source>
</reference>
<organism evidence="1 2">
    <name type="scientific">Hibiscus sabdariffa</name>
    <name type="common">roselle</name>
    <dbReference type="NCBI Taxonomy" id="183260"/>
    <lineage>
        <taxon>Eukaryota</taxon>
        <taxon>Viridiplantae</taxon>
        <taxon>Streptophyta</taxon>
        <taxon>Embryophyta</taxon>
        <taxon>Tracheophyta</taxon>
        <taxon>Spermatophyta</taxon>
        <taxon>Magnoliopsida</taxon>
        <taxon>eudicotyledons</taxon>
        <taxon>Gunneridae</taxon>
        <taxon>Pentapetalae</taxon>
        <taxon>rosids</taxon>
        <taxon>malvids</taxon>
        <taxon>Malvales</taxon>
        <taxon>Malvaceae</taxon>
        <taxon>Malvoideae</taxon>
        <taxon>Hibiscus</taxon>
    </lineage>
</organism>
<name>A0ABR2EQH7_9ROSI</name>
<sequence length="92" mass="10320">MQKPVGCSKSEPQTHCLQQPWSLLLLLLQRIQRTFLQPSQCIQEAQQPTALVSLGNSEMVHGQCIQCFFQPWAQQPSAHSVLECCVCAGMHK</sequence>
<gene>
    <name evidence="1" type="ORF">V6N12_035787</name>
</gene>
<dbReference type="EMBL" id="JBBPBM010000011">
    <property type="protein sequence ID" value="KAK8563644.1"/>
    <property type="molecule type" value="Genomic_DNA"/>
</dbReference>
<comment type="caution">
    <text evidence="1">The sequence shown here is derived from an EMBL/GenBank/DDBJ whole genome shotgun (WGS) entry which is preliminary data.</text>
</comment>
<dbReference type="Proteomes" id="UP001472677">
    <property type="component" value="Unassembled WGS sequence"/>
</dbReference>
<protein>
    <submittedName>
        <fullName evidence="1">Uncharacterized protein</fullName>
    </submittedName>
</protein>
<accession>A0ABR2EQH7</accession>
<proteinExistence type="predicted"/>
<evidence type="ECO:0000313" key="2">
    <source>
        <dbReference type="Proteomes" id="UP001472677"/>
    </source>
</evidence>